<accession>A0A875RWB8</accession>
<evidence type="ECO:0000313" key="8">
    <source>
        <dbReference type="Proteomes" id="UP000662931"/>
    </source>
</evidence>
<keyword evidence="3" id="KW-0747">Spliceosome</keyword>
<protein>
    <recommendedName>
        <fullName evidence="2 3">Pre-mRNA-processing protein 45</fullName>
    </recommendedName>
</protein>
<dbReference type="GO" id="GO:0000398">
    <property type="term" value="P:mRNA splicing, via spliceosome"/>
    <property type="evidence" value="ECO:0007669"/>
    <property type="project" value="InterPro"/>
</dbReference>
<dbReference type="Proteomes" id="UP000662931">
    <property type="component" value="Chromosome 1"/>
</dbReference>
<feature type="compositionally biased region" description="Basic and acidic residues" evidence="5">
    <location>
        <begin position="350"/>
        <end position="368"/>
    </location>
</feature>
<keyword evidence="8" id="KW-1185">Reference proteome</keyword>
<evidence type="ECO:0000313" key="7">
    <source>
        <dbReference type="EMBL" id="QPG72713.1"/>
    </source>
</evidence>
<comment type="subcellular location">
    <subcellularLocation>
        <location evidence="3">Nucleus</location>
    </subcellularLocation>
</comment>
<gene>
    <name evidence="7" type="ORF">FOA43_000014</name>
</gene>
<dbReference type="InterPro" id="IPR017862">
    <property type="entry name" value="SKI-int_prot_SKIP"/>
</dbReference>
<keyword evidence="3" id="KW-0539">Nucleus</keyword>
<name>A0A875RWB8_EENNA</name>
<dbReference type="InterPro" id="IPR004015">
    <property type="entry name" value="SKI-int_prot_SKIP_SNW-dom"/>
</dbReference>
<reference evidence="7" key="1">
    <citation type="submission" date="2020-10" db="EMBL/GenBank/DDBJ databases">
        <authorList>
            <person name="Roach M.J.R."/>
        </authorList>
    </citation>
    <scope>NUCLEOTIDE SEQUENCE</scope>
    <source>
        <strain evidence="7">CBS 1945</strain>
    </source>
</reference>
<sequence>MSKEIDETTARTKHAVQKIIDAKLNGEKIGSSISGSHSNDPIYIRYTPSTNLLNQGSSKKQRIIKIVDKQEDPTLPPSFKIRKTPQGPSDEAPVPILHEETTAKLTKKEQKIWTIPPAISNWKNTKGFTISIDKRLASTVEDSERYEISDKFSTLSEALDKANKEAKEELEMRARLNQKLEKQKLLENQKKLSRIAQEARGIPGSRSSRRSKWEVEDEKEQGNREKDSAALRREWIRKERRRKAEKELHTGSLSTENKVKMLAKEQGREVSERVAIGVSQNKGKRSAENNTEEMYDSRLYLKAAGTNTRHSEDQVYDSALFGNTSAINDIYRAREPDRYKGLGSGSGSDANKEKRKLDKERRFDELSSKEPTGPVVFEKDTADKNISLEAHGLKTKKREWEE</sequence>
<comment type="subunit">
    <text evidence="3">Associated with the spliceosome.</text>
</comment>
<dbReference type="OrthoDB" id="666364at2759"/>
<proteinExistence type="inferred from homology"/>
<dbReference type="PANTHER" id="PTHR12096">
    <property type="entry name" value="NUCLEAR PROTEIN SKIP-RELATED"/>
    <property type="match status" value="1"/>
</dbReference>
<dbReference type="AlphaFoldDB" id="A0A875RWB8"/>
<evidence type="ECO:0000256" key="4">
    <source>
        <dbReference type="SAM" id="Coils"/>
    </source>
</evidence>
<comment type="similarity">
    <text evidence="1 3">Belongs to the SNW family.</text>
</comment>
<dbReference type="RefSeq" id="XP_038776278.1">
    <property type="nucleotide sequence ID" value="XM_038920350.1"/>
</dbReference>
<keyword evidence="3" id="KW-0508">mRNA splicing</keyword>
<feature type="region of interest" description="Disordered" evidence="5">
    <location>
        <begin position="74"/>
        <end position="94"/>
    </location>
</feature>
<feature type="domain" description="SKI-interacting protein SKIP SNW" evidence="6">
    <location>
        <begin position="43"/>
        <end position="200"/>
    </location>
</feature>
<dbReference type="EMBL" id="CP064812">
    <property type="protein sequence ID" value="QPG72713.1"/>
    <property type="molecule type" value="Genomic_DNA"/>
</dbReference>
<evidence type="ECO:0000256" key="5">
    <source>
        <dbReference type="SAM" id="MobiDB-lite"/>
    </source>
</evidence>
<evidence type="ECO:0000259" key="6">
    <source>
        <dbReference type="Pfam" id="PF02731"/>
    </source>
</evidence>
<keyword evidence="4" id="KW-0175">Coiled coil</keyword>
<dbReference type="GO" id="GO:0005681">
    <property type="term" value="C:spliceosomal complex"/>
    <property type="evidence" value="ECO:0007669"/>
    <property type="project" value="UniProtKB-UniRule"/>
</dbReference>
<dbReference type="Pfam" id="PF02731">
    <property type="entry name" value="SKIP_SNW"/>
    <property type="match status" value="1"/>
</dbReference>
<feature type="region of interest" description="Disordered" evidence="5">
    <location>
        <begin position="191"/>
        <end position="228"/>
    </location>
</feature>
<dbReference type="KEGG" id="bnn:FOA43_000014"/>
<evidence type="ECO:0000256" key="2">
    <source>
        <dbReference type="ARBA" id="ARBA00022160"/>
    </source>
</evidence>
<evidence type="ECO:0000256" key="3">
    <source>
        <dbReference type="RuleBase" id="RU367140"/>
    </source>
</evidence>
<comment type="function">
    <text evidence="3">Involved in pre-mRNA splicing.</text>
</comment>
<feature type="region of interest" description="Disordered" evidence="5">
    <location>
        <begin position="332"/>
        <end position="384"/>
    </location>
</feature>
<keyword evidence="3" id="KW-0507">mRNA processing</keyword>
<organism evidence="7 8">
    <name type="scientific">Eeniella nana</name>
    <name type="common">Yeast</name>
    <name type="synonym">Brettanomyces nanus</name>
    <dbReference type="NCBI Taxonomy" id="13502"/>
    <lineage>
        <taxon>Eukaryota</taxon>
        <taxon>Fungi</taxon>
        <taxon>Dikarya</taxon>
        <taxon>Ascomycota</taxon>
        <taxon>Saccharomycotina</taxon>
        <taxon>Pichiomycetes</taxon>
        <taxon>Pichiales</taxon>
        <taxon>Pichiaceae</taxon>
        <taxon>Brettanomyces</taxon>
    </lineage>
</organism>
<feature type="coiled-coil region" evidence="4">
    <location>
        <begin position="159"/>
        <end position="186"/>
    </location>
</feature>
<evidence type="ECO:0000256" key="1">
    <source>
        <dbReference type="ARBA" id="ARBA00010197"/>
    </source>
</evidence>
<dbReference type="GeneID" id="62193415"/>